<evidence type="ECO:0000313" key="3">
    <source>
        <dbReference type="Proteomes" id="UP000288805"/>
    </source>
</evidence>
<evidence type="ECO:0000259" key="1">
    <source>
        <dbReference type="Pfam" id="PF07727"/>
    </source>
</evidence>
<dbReference type="Proteomes" id="UP000288805">
    <property type="component" value="Unassembled WGS sequence"/>
</dbReference>
<reference evidence="2 3" key="1">
    <citation type="journal article" date="2018" name="PLoS Genet.">
        <title>Population sequencing reveals clonal diversity and ancestral inbreeding in the grapevine cultivar Chardonnay.</title>
        <authorList>
            <person name="Roach M.J."/>
            <person name="Johnson D.L."/>
            <person name="Bohlmann J."/>
            <person name="van Vuuren H.J."/>
            <person name="Jones S.J."/>
            <person name="Pretorius I.S."/>
            <person name="Schmidt S.A."/>
            <person name="Borneman A.R."/>
        </authorList>
    </citation>
    <scope>NUCLEOTIDE SEQUENCE [LARGE SCALE GENOMIC DNA]</scope>
    <source>
        <strain evidence="3">cv. Chardonnay</strain>
        <tissue evidence="2">Leaf</tissue>
    </source>
</reference>
<accession>A0A438GLI7</accession>
<name>A0A438GLI7_VITVI</name>
<evidence type="ECO:0000313" key="2">
    <source>
        <dbReference type="EMBL" id="RVW73079.1"/>
    </source>
</evidence>
<protein>
    <recommendedName>
        <fullName evidence="1">Reverse transcriptase Ty1/copia-type domain-containing protein</fullName>
    </recommendedName>
</protein>
<dbReference type="EMBL" id="QGNW01000400">
    <property type="protein sequence ID" value="RVW73079.1"/>
    <property type="molecule type" value="Genomic_DNA"/>
</dbReference>
<gene>
    <name evidence="2" type="ORF">CK203_058725</name>
</gene>
<organism evidence="2 3">
    <name type="scientific">Vitis vinifera</name>
    <name type="common">Grape</name>
    <dbReference type="NCBI Taxonomy" id="29760"/>
    <lineage>
        <taxon>Eukaryota</taxon>
        <taxon>Viridiplantae</taxon>
        <taxon>Streptophyta</taxon>
        <taxon>Embryophyta</taxon>
        <taxon>Tracheophyta</taxon>
        <taxon>Spermatophyta</taxon>
        <taxon>Magnoliopsida</taxon>
        <taxon>eudicotyledons</taxon>
        <taxon>Gunneridae</taxon>
        <taxon>Pentapetalae</taxon>
        <taxon>rosids</taxon>
        <taxon>Vitales</taxon>
        <taxon>Vitaceae</taxon>
        <taxon>Viteae</taxon>
        <taxon>Vitis</taxon>
    </lineage>
</organism>
<proteinExistence type="predicted"/>
<dbReference type="InterPro" id="IPR013103">
    <property type="entry name" value="RVT_2"/>
</dbReference>
<dbReference type="Pfam" id="PF07727">
    <property type="entry name" value="RVT_2"/>
    <property type="match status" value="1"/>
</dbReference>
<comment type="caution">
    <text evidence="2">The sequence shown here is derived from an EMBL/GenBank/DDBJ whole genome shotgun (WGS) entry which is preliminary data.</text>
</comment>
<dbReference type="AlphaFoldDB" id="A0A438GLI7"/>
<feature type="domain" description="Reverse transcriptase Ty1/copia-type" evidence="1">
    <location>
        <begin position="23"/>
        <end position="79"/>
    </location>
</feature>
<sequence>MRLLEDKALSNGCQECFSKWYSSEEVYVEQPKRFEDLNFLNHVYRLKKALYGLNQASRAWYGRLITYLLEKKVEREGVEESCL</sequence>